<dbReference type="Proteomes" id="UP001281761">
    <property type="component" value="Unassembled WGS sequence"/>
</dbReference>
<reference evidence="2 3" key="1">
    <citation type="journal article" date="2022" name="bioRxiv">
        <title>Genomics of Preaxostyla Flagellates Illuminates Evolutionary Transitions and the Path Towards Mitochondrial Loss.</title>
        <authorList>
            <person name="Novak L.V.F."/>
            <person name="Treitli S.C."/>
            <person name="Pyrih J."/>
            <person name="Halakuc P."/>
            <person name="Pipaliya S.V."/>
            <person name="Vacek V."/>
            <person name="Brzon O."/>
            <person name="Soukal P."/>
            <person name="Eme L."/>
            <person name="Dacks J.B."/>
            <person name="Karnkowska A."/>
            <person name="Elias M."/>
            <person name="Hampl V."/>
        </authorList>
    </citation>
    <scope>NUCLEOTIDE SEQUENCE [LARGE SCALE GENOMIC DNA]</scope>
    <source>
        <strain evidence="2">NAU3</strain>
        <tissue evidence="2">Gut</tissue>
    </source>
</reference>
<evidence type="ECO:0000256" key="1">
    <source>
        <dbReference type="SAM" id="MobiDB-lite"/>
    </source>
</evidence>
<organism evidence="2 3">
    <name type="scientific">Blattamonas nauphoetae</name>
    <dbReference type="NCBI Taxonomy" id="2049346"/>
    <lineage>
        <taxon>Eukaryota</taxon>
        <taxon>Metamonada</taxon>
        <taxon>Preaxostyla</taxon>
        <taxon>Oxymonadida</taxon>
        <taxon>Blattamonas</taxon>
    </lineage>
</organism>
<gene>
    <name evidence="2" type="ORF">BLNAU_16318</name>
</gene>
<sequence>MEITLDSNPRTTLFFVDGQSADVVVVDLPESVRIGFSANDTGTEVRFDRITNLNRAIPFTDQMTILEWPADKPLQDSESKENSDRSYVEKMKQ</sequence>
<feature type="region of interest" description="Disordered" evidence="1">
    <location>
        <begin position="70"/>
        <end position="93"/>
    </location>
</feature>
<accession>A0ABQ9XBZ4</accession>
<protein>
    <submittedName>
        <fullName evidence="2">Uncharacterized protein</fullName>
    </submittedName>
</protein>
<dbReference type="EMBL" id="JARBJD010000169">
    <property type="protein sequence ID" value="KAK2948783.1"/>
    <property type="molecule type" value="Genomic_DNA"/>
</dbReference>
<keyword evidence="3" id="KW-1185">Reference proteome</keyword>
<comment type="caution">
    <text evidence="2">The sequence shown here is derived from an EMBL/GenBank/DDBJ whole genome shotgun (WGS) entry which is preliminary data.</text>
</comment>
<name>A0ABQ9XBZ4_9EUKA</name>
<evidence type="ECO:0000313" key="2">
    <source>
        <dbReference type="EMBL" id="KAK2948783.1"/>
    </source>
</evidence>
<evidence type="ECO:0000313" key="3">
    <source>
        <dbReference type="Proteomes" id="UP001281761"/>
    </source>
</evidence>
<proteinExistence type="predicted"/>